<evidence type="ECO:0000313" key="7">
    <source>
        <dbReference type="EMBL" id="TDZ91478.1"/>
    </source>
</evidence>
<dbReference type="EMBL" id="PECM01000011">
    <property type="protein sequence ID" value="TEA00908.1"/>
    <property type="molecule type" value="Genomic_DNA"/>
</dbReference>
<feature type="binding site" evidence="5">
    <location>
        <position position="153"/>
    </location>
    <ligand>
        <name>Fe cation</name>
        <dbReference type="ChEBI" id="CHEBI:24875"/>
        <note>catalytic</note>
    </ligand>
</feature>
<organism evidence="7 10">
    <name type="scientific">Mycobacteroides salmoniphilum</name>
    <dbReference type="NCBI Taxonomy" id="404941"/>
    <lineage>
        <taxon>Bacteria</taxon>
        <taxon>Bacillati</taxon>
        <taxon>Actinomycetota</taxon>
        <taxon>Actinomycetes</taxon>
        <taxon>Mycobacteriales</taxon>
        <taxon>Mycobacteriaceae</taxon>
        <taxon>Mycobacteroides</taxon>
    </lineage>
</organism>
<comment type="caution">
    <text evidence="7">The sequence shown here is derived from an EMBL/GenBank/DDBJ whole genome shotgun (WGS) entry which is preliminary data.</text>
</comment>
<keyword evidence="2 5" id="KW-0479">Metal-binding</keyword>
<evidence type="ECO:0000313" key="8">
    <source>
        <dbReference type="EMBL" id="TEA00908.1"/>
    </source>
</evidence>
<accession>A0A4R8SAN4</accession>
<sequence length="486" mass="54291">MPQHPFLIDGFAPVNEETTLTDLDVTGRIPVWLDGRYLRNGPNPIADVDPAFYHWFMGDGMVHGVRLRNGKAEWYRNRWVRSRRVARRLGEPYRKLPRAGAQLAAGNTNIIGHAGKTLALVEGGPNSYELDEELNTLGVCDFDGTITGGYTAHPKRDPDTGELHALSYSFGRANRVEYTVIGVDGRARRCTEIEVDGSPMMHDFSLTEKHVIIYDLPVNFDTKQAVRMTLPGPLRKPAEIVLSSLLGRVRVPGALSSSFLNWRAQPNAELPYRWTPGKPARIGVMPREGTGTDVRWFEVEPCYVFHAVGAYDTDDDQIVIDVARHPRACATNFTGPDEGLPSMYRWTIDLTADKIREEQIDDRAQDFPRIDDRKVSKLYRYAYALSGEGERFGNAAPTSLIKHDLAHDSSQTRAFGSDAHIGEFVFVPEYADAEEDRGVLMGFVLDRRAGHSNLVVLDAQTLETVAEVHLPVRVPAGFHGNWLPTD</sequence>
<dbReference type="RefSeq" id="WP_078304911.1">
    <property type="nucleotide sequence ID" value="NZ_PECK01000011.1"/>
</dbReference>
<evidence type="ECO:0000256" key="3">
    <source>
        <dbReference type="ARBA" id="ARBA00023002"/>
    </source>
</evidence>
<keyword evidence="9" id="KW-1185">Reference proteome</keyword>
<evidence type="ECO:0000313" key="9">
    <source>
        <dbReference type="Proteomes" id="UP000294844"/>
    </source>
</evidence>
<dbReference type="AlphaFoldDB" id="A0A4R8SAN4"/>
<proteinExistence type="inferred from homology"/>
<reference evidence="9 10" key="1">
    <citation type="journal article" date="2019" name="Sci. Rep.">
        <title>Extended insight into the Mycobacterium chelonae-abscessus complex through whole genome sequencing of Mycobacterium salmoniphilum outbreak and Mycobacterium salmoniphilum-like strains.</title>
        <authorList>
            <person name="Behra P.R.K."/>
            <person name="Das S."/>
            <person name="Pettersson B.M.F."/>
            <person name="Shirreff L."/>
            <person name="DuCote T."/>
            <person name="Jacobsson K.G."/>
            <person name="Ennis D.G."/>
            <person name="Kirsebom L.A."/>
        </authorList>
    </citation>
    <scope>NUCLEOTIDE SEQUENCE [LARGE SCALE GENOMIC DNA]</scope>
    <source>
        <strain evidence="8 9">CCUG 60883</strain>
        <strain evidence="7 10">CCUG 60885</strain>
    </source>
</reference>
<dbReference type="Pfam" id="PF03055">
    <property type="entry name" value="RPE65"/>
    <property type="match status" value="1"/>
</dbReference>
<name>A0A4R8SAN4_9MYCO</name>
<evidence type="ECO:0000313" key="10">
    <source>
        <dbReference type="Proteomes" id="UP000295685"/>
    </source>
</evidence>
<dbReference type="GO" id="GO:0010436">
    <property type="term" value="F:carotenoid dioxygenase activity"/>
    <property type="evidence" value="ECO:0007669"/>
    <property type="project" value="TreeGrafter"/>
</dbReference>
<dbReference type="EMBL" id="PECK01000011">
    <property type="protein sequence ID" value="TDZ91478.1"/>
    <property type="molecule type" value="Genomic_DNA"/>
</dbReference>
<comment type="cofactor">
    <cofactor evidence="5 6">
        <name>Fe(2+)</name>
        <dbReference type="ChEBI" id="CHEBI:29033"/>
    </cofactor>
    <text evidence="5 6">Binds 1 Fe(2+) ion per subunit.</text>
</comment>
<comment type="similarity">
    <text evidence="1 6">Belongs to the carotenoid oxygenase family.</text>
</comment>
<evidence type="ECO:0000256" key="1">
    <source>
        <dbReference type="ARBA" id="ARBA00006787"/>
    </source>
</evidence>
<dbReference type="Proteomes" id="UP000294844">
    <property type="component" value="Unassembled WGS sequence"/>
</dbReference>
<feature type="binding site" evidence="5">
    <location>
        <position position="479"/>
    </location>
    <ligand>
        <name>Fe cation</name>
        <dbReference type="ChEBI" id="CHEBI:24875"/>
        <note>catalytic</note>
    </ligand>
</feature>
<evidence type="ECO:0000256" key="2">
    <source>
        <dbReference type="ARBA" id="ARBA00022723"/>
    </source>
</evidence>
<dbReference type="OrthoDB" id="6636843at2"/>
<dbReference type="GO" id="GO:0046872">
    <property type="term" value="F:metal ion binding"/>
    <property type="evidence" value="ECO:0007669"/>
    <property type="project" value="UniProtKB-KW"/>
</dbReference>
<keyword evidence="3 6" id="KW-0560">Oxidoreductase</keyword>
<evidence type="ECO:0000256" key="6">
    <source>
        <dbReference type="RuleBase" id="RU364048"/>
    </source>
</evidence>
<keyword evidence="6" id="KW-0223">Dioxygenase</keyword>
<feature type="binding site" evidence="5">
    <location>
        <position position="202"/>
    </location>
    <ligand>
        <name>Fe cation</name>
        <dbReference type="ChEBI" id="CHEBI:24875"/>
        <note>catalytic</note>
    </ligand>
</feature>
<dbReference type="PANTHER" id="PTHR10543:SF89">
    <property type="entry name" value="CAROTENOID 9,10(9',10')-CLEAVAGE DIOXYGENASE 1"/>
    <property type="match status" value="1"/>
</dbReference>
<dbReference type="EC" id="1.13.11.-" evidence="6"/>
<evidence type="ECO:0000256" key="4">
    <source>
        <dbReference type="ARBA" id="ARBA00023004"/>
    </source>
</evidence>
<evidence type="ECO:0000256" key="5">
    <source>
        <dbReference type="PIRSR" id="PIRSR604294-1"/>
    </source>
</evidence>
<dbReference type="InterPro" id="IPR004294">
    <property type="entry name" value="Carotenoid_Oase"/>
</dbReference>
<keyword evidence="4 5" id="KW-0408">Iron</keyword>
<dbReference type="Proteomes" id="UP000295685">
    <property type="component" value="Unassembled WGS sequence"/>
</dbReference>
<gene>
    <name evidence="8" type="ORF">CCUG60883_04529</name>
    <name evidence="7" type="ORF">CCUG60885_04535</name>
</gene>
<dbReference type="PANTHER" id="PTHR10543">
    <property type="entry name" value="BETA-CAROTENE DIOXYGENASE"/>
    <property type="match status" value="1"/>
</dbReference>
<protein>
    <recommendedName>
        <fullName evidence="6">Dioxygenase</fullName>
        <ecNumber evidence="6">1.13.11.-</ecNumber>
    </recommendedName>
</protein>
<dbReference type="GO" id="GO:0016121">
    <property type="term" value="P:carotene catabolic process"/>
    <property type="evidence" value="ECO:0007669"/>
    <property type="project" value="TreeGrafter"/>
</dbReference>
<feature type="binding site" evidence="5">
    <location>
        <position position="306"/>
    </location>
    <ligand>
        <name>Fe cation</name>
        <dbReference type="ChEBI" id="CHEBI:24875"/>
        <note>catalytic</note>
    </ligand>
</feature>